<protein>
    <submittedName>
        <fullName evidence="2">Uncharacterized protein</fullName>
    </submittedName>
</protein>
<name>A0ABD2NRY1_9CUCU</name>
<feature type="chain" id="PRO_5044800666" evidence="1">
    <location>
        <begin position="27"/>
        <end position="364"/>
    </location>
</feature>
<keyword evidence="1" id="KW-0732">Signal</keyword>
<evidence type="ECO:0000313" key="2">
    <source>
        <dbReference type="EMBL" id="KAL3281463.1"/>
    </source>
</evidence>
<feature type="signal peptide" evidence="1">
    <location>
        <begin position="1"/>
        <end position="26"/>
    </location>
</feature>
<dbReference type="EMBL" id="JABFTP020000144">
    <property type="protein sequence ID" value="KAL3281463.1"/>
    <property type="molecule type" value="Genomic_DNA"/>
</dbReference>
<evidence type="ECO:0000256" key="1">
    <source>
        <dbReference type="SAM" id="SignalP"/>
    </source>
</evidence>
<dbReference type="AlphaFoldDB" id="A0ABD2NRY1"/>
<proteinExistence type="predicted"/>
<dbReference type="Proteomes" id="UP001516400">
    <property type="component" value="Unassembled WGS sequence"/>
</dbReference>
<organism evidence="2 3">
    <name type="scientific">Cryptolaemus montrouzieri</name>
    <dbReference type="NCBI Taxonomy" id="559131"/>
    <lineage>
        <taxon>Eukaryota</taxon>
        <taxon>Metazoa</taxon>
        <taxon>Ecdysozoa</taxon>
        <taxon>Arthropoda</taxon>
        <taxon>Hexapoda</taxon>
        <taxon>Insecta</taxon>
        <taxon>Pterygota</taxon>
        <taxon>Neoptera</taxon>
        <taxon>Endopterygota</taxon>
        <taxon>Coleoptera</taxon>
        <taxon>Polyphaga</taxon>
        <taxon>Cucujiformia</taxon>
        <taxon>Coccinelloidea</taxon>
        <taxon>Coccinellidae</taxon>
        <taxon>Scymninae</taxon>
        <taxon>Scymnini</taxon>
        <taxon>Cryptolaemus</taxon>
    </lineage>
</organism>
<reference evidence="2 3" key="1">
    <citation type="journal article" date="2021" name="BMC Biol.">
        <title>Horizontally acquired antibacterial genes associated with adaptive radiation of ladybird beetles.</title>
        <authorList>
            <person name="Li H.S."/>
            <person name="Tang X.F."/>
            <person name="Huang Y.H."/>
            <person name="Xu Z.Y."/>
            <person name="Chen M.L."/>
            <person name="Du X.Y."/>
            <person name="Qiu B.Y."/>
            <person name="Chen P.T."/>
            <person name="Zhang W."/>
            <person name="Slipinski A."/>
            <person name="Escalona H.E."/>
            <person name="Waterhouse R.M."/>
            <person name="Zwick A."/>
            <person name="Pang H."/>
        </authorList>
    </citation>
    <scope>NUCLEOTIDE SEQUENCE [LARGE SCALE GENOMIC DNA]</scope>
    <source>
        <strain evidence="2">SYSU2018</strain>
    </source>
</reference>
<evidence type="ECO:0000313" key="3">
    <source>
        <dbReference type="Proteomes" id="UP001516400"/>
    </source>
</evidence>
<gene>
    <name evidence="2" type="ORF">HHI36_004672</name>
</gene>
<accession>A0ABD2NRY1</accession>
<sequence length="364" mass="42107">MFHLKILVNLVIKFSILFRMNSNSFCKCVYCFEKPKGQLNLCKLPPGLFPWQEKTKLGNASLEKLILVQEDIVRLLQWKVISYVYKSVHPESQKREYDCSVTSFVHLSPNVINYLFSKLTEELLPTNFVHQAFCSVSSELQGTRSKSISYFLANMLMHPVIEFLAFGPCCYNNSIDLNKFFPNAAINVEEFIELLRYITSNICHKPNIAILTSNKMVDCQEDLGILTIYKQDTKDCITGYCAFSKSSLFERLKNYKERIKPYTNPTTFTITFRNERFVLMTTLEVIKDILHLNSFHTPIEFVVSVDDNESHTFTNGLVYKGVNKKAFTISMKKQAPLWCKNYIKYLIGAVSLMGEMIENERKLN</sequence>
<keyword evidence="3" id="KW-1185">Reference proteome</keyword>
<comment type="caution">
    <text evidence="2">The sequence shown here is derived from an EMBL/GenBank/DDBJ whole genome shotgun (WGS) entry which is preliminary data.</text>
</comment>